<keyword evidence="3" id="KW-0131">Cell cycle</keyword>
<dbReference type="Proteomes" id="UP000823854">
    <property type="component" value="Unassembled WGS sequence"/>
</dbReference>
<feature type="non-terminal residue" evidence="3">
    <location>
        <position position="64"/>
    </location>
</feature>
<evidence type="ECO:0000313" key="3">
    <source>
        <dbReference type="EMBL" id="HJC70698.1"/>
    </source>
</evidence>
<feature type="transmembrane region" description="Helical" evidence="1">
    <location>
        <begin position="36"/>
        <end position="56"/>
    </location>
</feature>
<keyword evidence="1" id="KW-0812">Transmembrane</keyword>
<evidence type="ECO:0000313" key="4">
    <source>
        <dbReference type="Proteomes" id="UP000823854"/>
    </source>
</evidence>
<accession>A0A9D2Q0J9</accession>
<keyword evidence="1" id="KW-0472">Membrane</keyword>
<feature type="domain" description="DUF8171" evidence="2">
    <location>
        <begin position="37"/>
        <end position="64"/>
    </location>
</feature>
<dbReference type="AlphaFoldDB" id="A0A9D2Q0J9"/>
<evidence type="ECO:0000256" key="1">
    <source>
        <dbReference type="SAM" id="Phobius"/>
    </source>
</evidence>
<proteinExistence type="predicted"/>
<evidence type="ECO:0000259" key="2">
    <source>
        <dbReference type="Pfam" id="PF26509"/>
    </source>
</evidence>
<keyword evidence="1" id="KW-1133">Transmembrane helix</keyword>
<name>A0A9D2Q0J9_9MICO</name>
<gene>
    <name evidence="3" type="ORF">H9932_13620</name>
</gene>
<dbReference type="Pfam" id="PF26509">
    <property type="entry name" value="DUF8171"/>
    <property type="match status" value="1"/>
</dbReference>
<dbReference type="GO" id="GO:0051301">
    <property type="term" value="P:cell division"/>
    <property type="evidence" value="ECO:0007669"/>
    <property type="project" value="UniProtKB-KW"/>
</dbReference>
<sequence length="64" mass="6955">MTTQNPPRPAEDERRGALRGAVDGVRSVQLSTSQKLMIFVLSMSLFGLSNIIFEIIPDPSIGPV</sequence>
<organism evidence="3 4">
    <name type="scientific">Candidatus Brachybacterium intestinipullorum</name>
    <dbReference type="NCBI Taxonomy" id="2838512"/>
    <lineage>
        <taxon>Bacteria</taxon>
        <taxon>Bacillati</taxon>
        <taxon>Actinomycetota</taxon>
        <taxon>Actinomycetes</taxon>
        <taxon>Micrococcales</taxon>
        <taxon>Dermabacteraceae</taxon>
        <taxon>Brachybacterium</taxon>
    </lineage>
</organism>
<keyword evidence="3" id="KW-0132">Cell division</keyword>
<reference evidence="3" key="2">
    <citation type="submission" date="2021-04" db="EMBL/GenBank/DDBJ databases">
        <authorList>
            <person name="Gilroy R."/>
        </authorList>
    </citation>
    <scope>NUCLEOTIDE SEQUENCE</scope>
    <source>
        <strain evidence="3">CHK130-7132</strain>
    </source>
</reference>
<dbReference type="EMBL" id="DWWC01000288">
    <property type="protein sequence ID" value="HJC70698.1"/>
    <property type="molecule type" value="Genomic_DNA"/>
</dbReference>
<comment type="caution">
    <text evidence="3">The sequence shown here is derived from an EMBL/GenBank/DDBJ whole genome shotgun (WGS) entry which is preliminary data.</text>
</comment>
<protein>
    <submittedName>
        <fullName evidence="3">Cell division protein FtsQ</fullName>
    </submittedName>
</protein>
<reference evidence="3" key="1">
    <citation type="journal article" date="2021" name="PeerJ">
        <title>Extensive microbial diversity within the chicken gut microbiome revealed by metagenomics and culture.</title>
        <authorList>
            <person name="Gilroy R."/>
            <person name="Ravi A."/>
            <person name="Getino M."/>
            <person name="Pursley I."/>
            <person name="Horton D.L."/>
            <person name="Alikhan N.F."/>
            <person name="Baker D."/>
            <person name="Gharbi K."/>
            <person name="Hall N."/>
            <person name="Watson M."/>
            <person name="Adriaenssens E.M."/>
            <person name="Foster-Nyarko E."/>
            <person name="Jarju S."/>
            <person name="Secka A."/>
            <person name="Antonio M."/>
            <person name="Oren A."/>
            <person name="Chaudhuri R.R."/>
            <person name="La Ragione R."/>
            <person name="Hildebrand F."/>
            <person name="Pallen M.J."/>
        </authorList>
    </citation>
    <scope>NUCLEOTIDE SEQUENCE</scope>
    <source>
        <strain evidence="3">CHK130-7132</strain>
    </source>
</reference>
<dbReference type="InterPro" id="IPR058484">
    <property type="entry name" value="DUF8171"/>
</dbReference>